<gene>
    <name evidence="1" type="ORF">METZ01_LOCUS291886</name>
</gene>
<dbReference type="SUPFAM" id="SSF49464">
    <property type="entry name" value="Carboxypeptidase regulatory domain-like"/>
    <property type="match status" value="1"/>
</dbReference>
<sequence>MDEHKFPFQISFALTIGEVRSMLRMSKSALLLITFVLVSAFQAKADPIFVVGGRIANSDGTPLVNAKIQVKNTTNLSLAAKEVVTDAGGVYKILFIDLFDDGGNDGFVSLGDELQVQVSDASNNVVAVHKQTVTAVEIANKFIEANIQLFAAVEDTGKTINLAPVNLVKQVTSYSIVSPPARGAVSSLDSASGQALYSPKNDVNGSDSFVFEVVYADGSSDQVIAKIAISS</sequence>
<feature type="non-terminal residue" evidence="1">
    <location>
        <position position="231"/>
    </location>
</feature>
<dbReference type="AlphaFoldDB" id="A0A382LVF2"/>
<reference evidence="1" key="1">
    <citation type="submission" date="2018-05" db="EMBL/GenBank/DDBJ databases">
        <authorList>
            <person name="Lanie J.A."/>
            <person name="Ng W.-L."/>
            <person name="Kazmierczak K.M."/>
            <person name="Andrzejewski T.M."/>
            <person name="Davidsen T.M."/>
            <person name="Wayne K.J."/>
            <person name="Tettelin H."/>
            <person name="Glass J.I."/>
            <person name="Rusch D."/>
            <person name="Podicherti R."/>
            <person name="Tsui H.-C.T."/>
            <person name="Winkler M.E."/>
        </authorList>
    </citation>
    <scope>NUCLEOTIDE SEQUENCE</scope>
</reference>
<dbReference type="Gene3D" id="2.60.40.3440">
    <property type="match status" value="1"/>
</dbReference>
<dbReference type="EMBL" id="UINC01088630">
    <property type="protein sequence ID" value="SVC39032.1"/>
    <property type="molecule type" value="Genomic_DNA"/>
</dbReference>
<dbReference type="InterPro" id="IPR008969">
    <property type="entry name" value="CarboxyPept-like_regulatory"/>
</dbReference>
<protein>
    <submittedName>
        <fullName evidence="1">Uncharacterized protein</fullName>
    </submittedName>
</protein>
<evidence type="ECO:0000313" key="1">
    <source>
        <dbReference type="EMBL" id="SVC39032.1"/>
    </source>
</evidence>
<accession>A0A382LVF2</accession>
<name>A0A382LVF2_9ZZZZ</name>
<organism evidence="1">
    <name type="scientific">marine metagenome</name>
    <dbReference type="NCBI Taxonomy" id="408172"/>
    <lineage>
        <taxon>unclassified sequences</taxon>
        <taxon>metagenomes</taxon>
        <taxon>ecological metagenomes</taxon>
    </lineage>
</organism>
<proteinExistence type="predicted"/>